<keyword evidence="1" id="KW-0732">Signal</keyword>
<accession>A0AAE0YYI0</accession>
<evidence type="ECO:0000313" key="3">
    <source>
        <dbReference type="Proteomes" id="UP001283361"/>
    </source>
</evidence>
<feature type="chain" id="PRO_5042011188" description="Secreted protein" evidence="1">
    <location>
        <begin position="30"/>
        <end position="188"/>
    </location>
</feature>
<gene>
    <name evidence="2" type="ORF">RRG08_020166</name>
</gene>
<dbReference type="Proteomes" id="UP001283361">
    <property type="component" value="Unassembled WGS sequence"/>
</dbReference>
<dbReference type="EMBL" id="JAWDGP010005145">
    <property type="protein sequence ID" value="KAK3759265.1"/>
    <property type="molecule type" value="Genomic_DNA"/>
</dbReference>
<organism evidence="2 3">
    <name type="scientific">Elysia crispata</name>
    <name type="common">lettuce slug</name>
    <dbReference type="NCBI Taxonomy" id="231223"/>
    <lineage>
        <taxon>Eukaryota</taxon>
        <taxon>Metazoa</taxon>
        <taxon>Spiralia</taxon>
        <taxon>Lophotrochozoa</taxon>
        <taxon>Mollusca</taxon>
        <taxon>Gastropoda</taxon>
        <taxon>Heterobranchia</taxon>
        <taxon>Euthyneura</taxon>
        <taxon>Panpulmonata</taxon>
        <taxon>Sacoglossa</taxon>
        <taxon>Placobranchoidea</taxon>
        <taxon>Plakobranchidae</taxon>
        <taxon>Elysia</taxon>
    </lineage>
</organism>
<sequence>MNLVDLDLNNRSLPPILMMVLIVFSVLQASQRDNTQQTVITITSVLLWCYNTTCPPQCLCGNERCWSSYVMLTTNPRWKSPVQRRSVCHLFPAAPDSRRIACTSRCFCLPQCPGYHICSSHRVEKGRLYLDLADFSQERDTRKHRAFLCKAKYYTDPPSIVLHNSVQHSATLIRPAKCHTDPSSIVLH</sequence>
<evidence type="ECO:0000313" key="2">
    <source>
        <dbReference type="EMBL" id="KAK3759265.1"/>
    </source>
</evidence>
<comment type="caution">
    <text evidence="2">The sequence shown here is derived from an EMBL/GenBank/DDBJ whole genome shotgun (WGS) entry which is preliminary data.</text>
</comment>
<evidence type="ECO:0008006" key="4">
    <source>
        <dbReference type="Google" id="ProtNLM"/>
    </source>
</evidence>
<dbReference type="AlphaFoldDB" id="A0AAE0YYI0"/>
<protein>
    <recommendedName>
        <fullName evidence="4">Secreted protein</fullName>
    </recommendedName>
</protein>
<feature type="signal peptide" evidence="1">
    <location>
        <begin position="1"/>
        <end position="29"/>
    </location>
</feature>
<proteinExistence type="predicted"/>
<name>A0AAE0YYI0_9GAST</name>
<reference evidence="2" key="1">
    <citation type="journal article" date="2023" name="G3 (Bethesda)">
        <title>A reference genome for the long-term kleptoplast-retaining sea slug Elysia crispata morphotype clarki.</title>
        <authorList>
            <person name="Eastman K.E."/>
            <person name="Pendleton A.L."/>
            <person name="Shaikh M.A."/>
            <person name="Suttiyut T."/>
            <person name="Ogas R."/>
            <person name="Tomko P."/>
            <person name="Gavelis G."/>
            <person name="Widhalm J.R."/>
            <person name="Wisecaver J.H."/>
        </authorList>
    </citation>
    <scope>NUCLEOTIDE SEQUENCE</scope>
    <source>
        <strain evidence="2">ECLA1</strain>
    </source>
</reference>
<evidence type="ECO:0000256" key="1">
    <source>
        <dbReference type="SAM" id="SignalP"/>
    </source>
</evidence>
<keyword evidence="3" id="KW-1185">Reference proteome</keyword>